<keyword evidence="1" id="KW-0479">Metal-binding</keyword>
<keyword evidence="4" id="KW-1185">Reference proteome</keyword>
<dbReference type="InterPro" id="IPR039461">
    <property type="entry name" value="Peptidase_M49"/>
</dbReference>
<dbReference type="Pfam" id="PF03571">
    <property type="entry name" value="Peptidase_M49"/>
    <property type="match status" value="1"/>
</dbReference>
<evidence type="ECO:0008006" key="5">
    <source>
        <dbReference type="Google" id="ProtNLM"/>
    </source>
</evidence>
<keyword evidence="2" id="KW-0378">Hydrolase</keyword>
<accession>A0ABR1GHS5</accession>
<reference evidence="3 4" key="1">
    <citation type="journal article" date="2025" name="Microbiol. Resour. Announc.">
        <title>Draft genome sequences for Neonectria magnoliae and Neonectria punicea, canker pathogens of Liriodendron tulipifera and Acer saccharum in West Virginia.</title>
        <authorList>
            <person name="Petronek H.M."/>
            <person name="Kasson M.T."/>
            <person name="Metheny A.M."/>
            <person name="Stauder C.M."/>
            <person name="Lovett B."/>
            <person name="Lynch S.C."/>
            <person name="Garnas J.R."/>
            <person name="Kasson L.R."/>
            <person name="Stajich J.E."/>
        </authorList>
    </citation>
    <scope>NUCLEOTIDE SEQUENCE [LARGE SCALE GENOMIC DNA]</scope>
    <source>
        <strain evidence="3 4">NRRL 64653</strain>
    </source>
</reference>
<evidence type="ECO:0000313" key="4">
    <source>
        <dbReference type="Proteomes" id="UP001498476"/>
    </source>
</evidence>
<name>A0ABR1GHS5_9HYPO</name>
<protein>
    <recommendedName>
        <fullName evidence="5">Peptidase M49, dipeptidyl-peptidase III</fullName>
    </recommendedName>
</protein>
<comment type="caution">
    <text evidence="3">The sequence shown here is derived from an EMBL/GenBank/DDBJ whole genome shotgun (WGS) entry which is preliminary data.</text>
</comment>
<gene>
    <name evidence="3" type="ORF">QQX98_012809</name>
</gene>
<feature type="non-terminal residue" evidence="3">
    <location>
        <position position="437"/>
    </location>
</feature>
<proteinExistence type="predicted"/>
<dbReference type="Proteomes" id="UP001498476">
    <property type="component" value="Unassembled WGS sequence"/>
</dbReference>
<evidence type="ECO:0000313" key="3">
    <source>
        <dbReference type="EMBL" id="KAK7397828.1"/>
    </source>
</evidence>
<evidence type="ECO:0000256" key="1">
    <source>
        <dbReference type="ARBA" id="ARBA00022723"/>
    </source>
</evidence>
<dbReference type="PANTHER" id="PTHR23422">
    <property type="entry name" value="DIPEPTIDYL PEPTIDASE III-RELATED"/>
    <property type="match status" value="1"/>
</dbReference>
<evidence type="ECO:0000256" key="2">
    <source>
        <dbReference type="ARBA" id="ARBA00022801"/>
    </source>
</evidence>
<dbReference type="Gene3D" id="3.30.540.30">
    <property type="match status" value="2"/>
</dbReference>
<dbReference type="EMBL" id="JAZAVJ010000425">
    <property type="protein sequence ID" value="KAK7397828.1"/>
    <property type="molecule type" value="Genomic_DNA"/>
</dbReference>
<sequence>MATASNLADVDPPVIRLSAAEQFSLLSRDEKLYAHHMAKDSFSGTRIILRQVSPHGEALFDLILHLAHEKVQDLIISNQILPQNTRLRKVAQSPSSQAPEYELLIASSTQSTKDLPLPDGTGTVRLLYGDYNIEMQSISDNVAAALPHARGHIQKAYLTDSMASFLDGDILKHKEGSKHWAQDAGPNIETTVGFMETYRDPSGVRCEWERLVGLKDQAKSAALDRLVDKAMQFILDLPWADEIGGGKEGEPGAFENAEFVRPDFLAINGPNDVRTTYGRKNLQLLNRANARNPRLKLPFVKSEDVGVYSKLHHISFEAIIIAHELIGHGCGKQLMETAPSEFNFNKDKLPPNPFTKEPITSYYRVGETPRSAFGPVYISLNEFIAETIGLYLISEADFLDLLGTVEKAQVDDVVYVWYLLLCNMGLTSLATSDPSSK</sequence>
<organism evidence="3 4">
    <name type="scientific">Neonectria punicea</name>
    <dbReference type="NCBI Taxonomy" id="979145"/>
    <lineage>
        <taxon>Eukaryota</taxon>
        <taxon>Fungi</taxon>
        <taxon>Dikarya</taxon>
        <taxon>Ascomycota</taxon>
        <taxon>Pezizomycotina</taxon>
        <taxon>Sordariomycetes</taxon>
        <taxon>Hypocreomycetidae</taxon>
        <taxon>Hypocreales</taxon>
        <taxon>Nectriaceae</taxon>
        <taxon>Neonectria</taxon>
    </lineage>
</organism>
<dbReference type="PANTHER" id="PTHR23422:SF11">
    <property type="entry name" value="DIPEPTIDYL PEPTIDASE 3"/>
    <property type="match status" value="1"/>
</dbReference>